<name>A0A9P9IDA7_9HYPO</name>
<protein>
    <submittedName>
        <fullName evidence="1">Uncharacterized protein</fullName>
    </submittedName>
</protein>
<accession>A0A9P9IDA7</accession>
<reference evidence="1" key="1">
    <citation type="journal article" date="2021" name="Nat. Commun.">
        <title>Genetic determinants of endophytism in the Arabidopsis root mycobiome.</title>
        <authorList>
            <person name="Mesny F."/>
            <person name="Miyauchi S."/>
            <person name="Thiergart T."/>
            <person name="Pickel B."/>
            <person name="Atanasova L."/>
            <person name="Karlsson M."/>
            <person name="Huettel B."/>
            <person name="Barry K.W."/>
            <person name="Haridas S."/>
            <person name="Chen C."/>
            <person name="Bauer D."/>
            <person name="Andreopoulos W."/>
            <person name="Pangilinan J."/>
            <person name="LaButti K."/>
            <person name="Riley R."/>
            <person name="Lipzen A."/>
            <person name="Clum A."/>
            <person name="Drula E."/>
            <person name="Henrissat B."/>
            <person name="Kohler A."/>
            <person name="Grigoriev I.V."/>
            <person name="Martin F.M."/>
            <person name="Hacquard S."/>
        </authorList>
    </citation>
    <scope>NUCLEOTIDE SEQUENCE</scope>
    <source>
        <strain evidence="1">MPI-CAGE-AT-0147</strain>
    </source>
</reference>
<proteinExistence type="predicted"/>
<sequence>MTSPFEKTQISSAVTVSDAPAFFERHGIFYFADAAIARRAAELGIPALSEPSSLREFEMKDPRLEKILESYVPQFTYPFGGRTGPHFATALQSASDQANQATVYIFTNRTILEFFPESHIGYLAGSKASNGLYQVPYPFMKDIRKLNERVIEMDGGGVLMVHPRVVFGSSDGSFSMAYGCKRDAKDSSASQ</sequence>
<organism evidence="1 2">
    <name type="scientific">Dactylonectria macrodidyma</name>
    <dbReference type="NCBI Taxonomy" id="307937"/>
    <lineage>
        <taxon>Eukaryota</taxon>
        <taxon>Fungi</taxon>
        <taxon>Dikarya</taxon>
        <taxon>Ascomycota</taxon>
        <taxon>Pezizomycotina</taxon>
        <taxon>Sordariomycetes</taxon>
        <taxon>Hypocreomycetidae</taxon>
        <taxon>Hypocreales</taxon>
        <taxon>Nectriaceae</taxon>
        <taxon>Dactylonectria</taxon>
    </lineage>
</organism>
<dbReference type="AlphaFoldDB" id="A0A9P9IDA7"/>
<evidence type="ECO:0000313" key="1">
    <source>
        <dbReference type="EMBL" id="KAH7115682.1"/>
    </source>
</evidence>
<evidence type="ECO:0000313" key="2">
    <source>
        <dbReference type="Proteomes" id="UP000738349"/>
    </source>
</evidence>
<dbReference type="OrthoDB" id="5068804at2759"/>
<keyword evidence="2" id="KW-1185">Reference proteome</keyword>
<comment type="caution">
    <text evidence="1">The sequence shown here is derived from an EMBL/GenBank/DDBJ whole genome shotgun (WGS) entry which is preliminary data.</text>
</comment>
<gene>
    <name evidence="1" type="ORF">EDB81DRAFT_668895</name>
</gene>
<dbReference type="Proteomes" id="UP000738349">
    <property type="component" value="Unassembled WGS sequence"/>
</dbReference>
<dbReference type="EMBL" id="JAGMUV010000030">
    <property type="protein sequence ID" value="KAH7115682.1"/>
    <property type="molecule type" value="Genomic_DNA"/>
</dbReference>